<feature type="transmembrane region" description="Helical" evidence="1">
    <location>
        <begin position="247"/>
        <end position="271"/>
    </location>
</feature>
<feature type="domain" description="EamA" evidence="2">
    <location>
        <begin position="160"/>
        <end position="294"/>
    </location>
</feature>
<organism evidence="3 4">
    <name type="scientific">Longibacter salinarum</name>
    <dbReference type="NCBI Taxonomy" id="1850348"/>
    <lineage>
        <taxon>Bacteria</taxon>
        <taxon>Pseudomonadati</taxon>
        <taxon>Rhodothermota</taxon>
        <taxon>Rhodothermia</taxon>
        <taxon>Rhodothermales</taxon>
        <taxon>Salisaetaceae</taxon>
        <taxon>Longibacter</taxon>
    </lineage>
</organism>
<feature type="transmembrane region" description="Helical" evidence="1">
    <location>
        <begin position="190"/>
        <end position="209"/>
    </location>
</feature>
<feature type="transmembrane region" description="Helical" evidence="1">
    <location>
        <begin position="94"/>
        <end position="118"/>
    </location>
</feature>
<dbReference type="EMBL" id="PDEQ01000006">
    <property type="protein sequence ID" value="PEN12884.1"/>
    <property type="molecule type" value="Genomic_DNA"/>
</dbReference>
<protein>
    <submittedName>
        <fullName evidence="3">EamA family transporter</fullName>
    </submittedName>
</protein>
<dbReference type="AlphaFoldDB" id="A0A2A8CWB3"/>
<dbReference type="SUPFAM" id="SSF103481">
    <property type="entry name" value="Multidrug resistance efflux transporter EmrE"/>
    <property type="match status" value="2"/>
</dbReference>
<dbReference type="PANTHER" id="PTHR22911:SF76">
    <property type="entry name" value="EAMA DOMAIN-CONTAINING PROTEIN"/>
    <property type="match status" value="1"/>
</dbReference>
<evidence type="ECO:0000313" key="3">
    <source>
        <dbReference type="EMBL" id="PEN12884.1"/>
    </source>
</evidence>
<feature type="domain" description="EamA" evidence="2">
    <location>
        <begin position="10"/>
        <end position="141"/>
    </location>
</feature>
<evidence type="ECO:0000313" key="4">
    <source>
        <dbReference type="Proteomes" id="UP000220102"/>
    </source>
</evidence>
<dbReference type="GO" id="GO:0016020">
    <property type="term" value="C:membrane"/>
    <property type="evidence" value="ECO:0007669"/>
    <property type="project" value="InterPro"/>
</dbReference>
<feature type="transmembrane region" description="Helical" evidence="1">
    <location>
        <begin position="277"/>
        <end position="295"/>
    </location>
</feature>
<dbReference type="Pfam" id="PF00892">
    <property type="entry name" value="EamA"/>
    <property type="match status" value="2"/>
</dbReference>
<sequence length="304" mass="31724">MPDARSPRVLLILALGVISFTFAPILVRWANDAPGLAIAAWRNILAVALLAPVALVKIGDEVRSFDRRDTILIASAGLFLGLHFITWIESLYHTTVASASVLVTTSPIFLAALGYVVLGERLAWRTLAGVGVAVSGAILIGWGDAAAGANVPVLGDGALWGNSLALSASLLVSVYLLIGRVVRQKVSWLAYVFPLYAVSALTTLVAAWAAGVPLMGYDASFYALCGAMALGPQVIGHGAFNYGVQFLPATVVGMLALLEPVGASALAYVFFSEVPPLIAIAGMLVVLAGVALVIWTRRAKKESA</sequence>
<feature type="transmembrane region" description="Helical" evidence="1">
    <location>
        <begin position="221"/>
        <end position="240"/>
    </location>
</feature>
<dbReference type="InterPro" id="IPR037185">
    <property type="entry name" value="EmrE-like"/>
</dbReference>
<dbReference type="Proteomes" id="UP000220102">
    <property type="component" value="Unassembled WGS sequence"/>
</dbReference>
<feature type="transmembrane region" description="Helical" evidence="1">
    <location>
        <begin position="9"/>
        <end position="30"/>
    </location>
</feature>
<reference evidence="3 4" key="1">
    <citation type="submission" date="2017-10" db="EMBL/GenBank/DDBJ databases">
        <title>Draft genome of Longibacter Salinarum.</title>
        <authorList>
            <person name="Goh K.M."/>
            <person name="Shamsir M.S."/>
            <person name="Lim S.W."/>
        </authorList>
    </citation>
    <scope>NUCLEOTIDE SEQUENCE [LARGE SCALE GENOMIC DNA]</scope>
    <source>
        <strain evidence="3 4">KCTC 52045</strain>
    </source>
</reference>
<feature type="transmembrane region" description="Helical" evidence="1">
    <location>
        <begin position="70"/>
        <end position="88"/>
    </location>
</feature>
<keyword evidence="1" id="KW-0472">Membrane</keyword>
<keyword evidence="1" id="KW-1133">Transmembrane helix</keyword>
<name>A0A2A8CWB3_9BACT</name>
<feature type="transmembrane region" description="Helical" evidence="1">
    <location>
        <begin position="36"/>
        <end position="58"/>
    </location>
</feature>
<dbReference type="InterPro" id="IPR000620">
    <property type="entry name" value="EamA_dom"/>
</dbReference>
<feature type="transmembrane region" description="Helical" evidence="1">
    <location>
        <begin position="159"/>
        <end position="178"/>
    </location>
</feature>
<keyword evidence="1" id="KW-0812">Transmembrane</keyword>
<dbReference type="RefSeq" id="WP_098076354.1">
    <property type="nucleotide sequence ID" value="NZ_PDEQ01000006.1"/>
</dbReference>
<feature type="transmembrane region" description="Helical" evidence="1">
    <location>
        <begin position="127"/>
        <end position="147"/>
    </location>
</feature>
<comment type="caution">
    <text evidence="3">The sequence shown here is derived from an EMBL/GenBank/DDBJ whole genome shotgun (WGS) entry which is preliminary data.</text>
</comment>
<evidence type="ECO:0000259" key="2">
    <source>
        <dbReference type="Pfam" id="PF00892"/>
    </source>
</evidence>
<dbReference type="PANTHER" id="PTHR22911">
    <property type="entry name" value="ACYL-MALONYL CONDENSING ENZYME-RELATED"/>
    <property type="match status" value="1"/>
</dbReference>
<gene>
    <name evidence="3" type="ORF">CRI94_12840</name>
</gene>
<proteinExistence type="predicted"/>
<dbReference type="OrthoDB" id="9790852at2"/>
<accession>A0A2A8CWB3</accession>
<keyword evidence="4" id="KW-1185">Reference proteome</keyword>
<evidence type="ECO:0000256" key="1">
    <source>
        <dbReference type="SAM" id="Phobius"/>
    </source>
</evidence>